<evidence type="ECO:0008006" key="4">
    <source>
        <dbReference type="Google" id="ProtNLM"/>
    </source>
</evidence>
<reference evidence="3" key="1">
    <citation type="submission" date="2016-05" db="EMBL/GenBank/DDBJ databases">
        <title>Paenibacillus oryzae. sp. nov., isolated from the rice root.</title>
        <authorList>
            <person name="Zhang J."/>
            <person name="Zhang X."/>
        </authorList>
    </citation>
    <scope>NUCLEOTIDE SEQUENCE [LARGE SCALE GENOMIC DNA]</scope>
    <source>
        <strain evidence="3">KCTC13222</strain>
    </source>
</reference>
<proteinExistence type="predicted"/>
<dbReference type="AlphaFoldDB" id="A0A1C0ZYW5"/>
<dbReference type="STRING" id="512399.A8709_03535"/>
<gene>
    <name evidence="2" type="ORF">A8709_03535</name>
</gene>
<feature type="signal peptide" evidence="1">
    <location>
        <begin position="1"/>
        <end position="25"/>
    </location>
</feature>
<protein>
    <recommendedName>
        <fullName evidence="4">DUF4367 domain-containing protein</fullName>
    </recommendedName>
</protein>
<keyword evidence="1" id="KW-0732">Signal</keyword>
<accession>A0A1C0ZYW5</accession>
<feature type="chain" id="PRO_5008649676" description="DUF4367 domain-containing protein" evidence="1">
    <location>
        <begin position="26"/>
        <end position="259"/>
    </location>
</feature>
<dbReference type="Proteomes" id="UP000093309">
    <property type="component" value="Unassembled WGS sequence"/>
</dbReference>
<name>A0A1C0ZYW5_9BACL</name>
<organism evidence="2 3">
    <name type="scientific">Paenibacillus pectinilyticus</name>
    <dbReference type="NCBI Taxonomy" id="512399"/>
    <lineage>
        <taxon>Bacteria</taxon>
        <taxon>Bacillati</taxon>
        <taxon>Bacillota</taxon>
        <taxon>Bacilli</taxon>
        <taxon>Bacillales</taxon>
        <taxon>Paenibacillaceae</taxon>
        <taxon>Paenibacillus</taxon>
    </lineage>
</organism>
<evidence type="ECO:0000313" key="2">
    <source>
        <dbReference type="EMBL" id="OCT13337.1"/>
    </source>
</evidence>
<evidence type="ECO:0000313" key="3">
    <source>
        <dbReference type="Proteomes" id="UP000093309"/>
    </source>
</evidence>
<keyword evidence="3" id="KW-1185">Reference proteome</keyword>
<dbReference type="EMBL" id="LYPC01000023">
    <property type="protein sequence ID" value="OCT13337.1"/>
    <property type="molecule type" value="Genomic_DNA"/>
</dbReference>
<sequence>MKKRVNFLFLLLTLSSLFASKDAQAEQPKKVVEHFINHVIKNEHDLARSYLFDTRLAIPELKETTAIGKFNVLTTPQKKDTQVVVAYFKGEPGGERVAFIWEIIVRDEKISYIQVIHDGAKPLLEEAKLVKEYQLKYHRRVLVPTEFPAEITGFHGYMTEKNGTLPETLDLGYGMESLHSYLHIAVFPVTEHLDRFIWKNTEILQLKDGTKVLYHANFDLGYEIRFQKDGLNYKLAVGKKNLSKKFTVDDLLKIAESMK</sequence>
<evidence type="ECO:0000256" key="1">
    <source>
        <dbReference type="SAM" id="SignalP"/>
    </source>
</evidence>
<comment type="caution">
    <text evidence="2">The sequence shown here is derived from an EMBL/GenBank/DDBJ whole genome shotgun (WGS) entry which is preliminary data.</text>
</comment>